<dbReference type="InterPro" id="IPR014388">
    <property type="entry name" value="3-oxoacid_CoA-transferase"/>
</dbReference>
<dbReference type="InterPro" id="IPR012792">
    <property type="entry name" value="3-oxoacid_CoA-transf_A"/>
</dbReference>
<organism evidence="6 7">
    <name type="scientific">Pseudomicrostroma glucosiphilum</name>
    <dbReference type="NCBI Taxonomy" id="1684307"/>
    <lineage>
        <taxon>Eukaryota</taxon>
        <taxon>Fungi</taxon>
        <taxon>Dikarya</taxon>
        <taxon>Basidiomycota</taxon>
        <taxon>Ustilaginomycotina</taxon>
        <taxon>Exobasidiomycetes</taxon>
        <taxon>Microstromatales</taxon>
        <taxon>Microstromatales incertae sedis</taxon>
        <taxon>Pseudomicrostroma</taxon>
    </lineage>
</organism>
<evidence type="ECO:0000256" key="4">
    <source>
        <dbReference type="PIRSR" id="PIRSR000858-1"/>
    </source>
</evidence>
<dbReference type="RefSeq" id="XP_025348879.1">
    <property type="nucleotide sequence ID" value="XM_025490855.1"/>
</dbReference>
<dbReference type="GeneID" id="37012589"/>
<evidence type="ECO:0000256" key="2">
    <source>
        <dbReference type="ARBA" id="ARBA00022679"/>
    </source>
</evidence>
<dbReference type="EMBL" id="KZ819324">
    <property type="protein sequence ID" value="PWN21719.1"/>
    <property type="molecule type" value="Genomic_DNA"/>
</dbReference>
<evidence type="ECO:0000313" key="6">
    <source>
        <dbReference type="EMBL" id="PWN21719.1"/>
    </source>
</evidence>
<dbReference type="SMART" id="SM00882">
    <property type="entry name" value="CoA_trans"/>
    <property type="match status" value="2"/>
</dbReference>
<dbReference type="STRING" id="1684307.A0A316U989"/>
<comment type="function">
    <text evidence="3">Key enzyme for ketone body catabolism. Transfers the CoA moiety from succinate to acetoacetate. Formation of the enzyme-CoA intermediate proceeds via an unstable anhydride species formed between the carboxylate groups of the enzyme and substrate.</text>
</comment>
<reference evidence="6 7" key="1">
    <citation type="journal article" date="2018" name="Mol. Biol. Evol.">
        <title>Broad Genomic Sampling Reveals a Smut Pathogenic Ancestry of the Fungal Clade Ustilaginomycotina.</title>
        <authorList>
            <person name="Kijpornyongpan T."/>
            <person name="Mondo S.J."/>
            <person name="Barry K."/>
            <person name="Sandor L."/>
            <person name="Lee J."/>
            <person name="Lipzen A."/>
            <person name="Pangilinan J."/>
            <person name="LaButti K."/>
            <person name="Hainaut M."/>
            <person name="Henrissat B."/>
            <person name="Grigoriev I.V."/>
            <person name="Spatafora J.W."/>
            <person name="Aime M.C."/>
        </authorList>
    </citation>
    <scope>NUCLEOTIDE SEQUENCE [LARGE SCALE GENOMIC DNA]</scope>
    <source>
        <strain evidence="6 7">MCA 4718</strain>
    </source>
</reference>
<dbReference type="SUPFAM" id="SSF100950">
    <property type="entry name" value="NagB/RpiA/CoA transferase-like"/>
    <property type="match status" value="2"/>
</dbReference>
<proteinExistence type="inferred from homology"/>
<feature type="region of interest" description="Disordered" evidence="5">
    <location>
        <begin position="290"/>
        <end position="313"/>
    </location>
</feature>
<accession>A0A316U989</accession>
<comment type="pathway">
    <text evidence="3">Ketone metabolism; succinyl-CoA degradation; acetoacetyl-CoA from succinyl-CoA: step 1/1.</text>
</comment>
<comment type="catalytic activity">
    <reaction evidence="3">
        <text>a 3-oxo acid + succinyl-CoA = a 3-oxoacyl-CoA + succinate</text>
        <dbReference type="Rhea" id="RHEA:24564"/>
        <dbReference type="ChEBI" id="CHEBI:30031"/>
        <dbReference type="ChEBI" id="CHEBI:35973"/>
        <dbReference type="ChEBI" id="CHEBI:57292"/>
        <dbReference type="ChEBI" id="CHEBI:90726"/>
        <dbReference type="EC" id="2.8.3.5"/>
    </reaction>
</comment>
<dbReference type="PIRSF" id="PIRSF000858">
    <property type="entry name" value="SCOT-t"/>
    <property type="match status" value="1"/>
</dbReference>
<dbReference type="InterPro" id="IPR012791">
    <property type="entry name" value="3-oxoacid_CoA-transf_B"/>
</dbReference>
<feature type="active site" description="5-glutamyl coenzyme A thioester intermediate" evidence="4">
    <location>
        <position position="356"/>
    </location>
</feature>
<dbReference type="InterPro" id="IPR004165">
    <property type="entry name" value="CoA_trans_fam_I"/>
</dbReference>
<evidence type="ECO:0000256" key="1">
    <source>
        <dbReference type="ARBA" id="ARBA00007154"/>
    </source>
</evidence>
<feature type="compositionally biased region" description="Basic and acidic residues" evidence="5">
    <location>
        <begin position="304"/>
        <end position="313"/>
    </location>
</feature>
<evidence type="ECO:0000256" key="5">
    <source>
        <dbReference type="SAM" id="MobiDB-lite"/>
    </source>
</evidence>
<keyword evidence="3" id="KW-0496">Mitochondrion</keyword>
<dbReference type="UniPathway" id="UPA00929">
    <property type="reaction ID" value="UER00894"/>
</dbReference>
<keyword evidence="7" id="KW-1185">Reference proteome</keyword>
<dbReference type="Proteomes" id="UP000245942">
    <property type="component" value="Unassembled WGS sequence"/>
</dbReference>
<dbReference type="InterPro" id="IPR037171">
    <property type="entry name" value="NagB/RpiA_transferase-like"/>
</dbReference>
<protein>
    <recommendedName>
        <fullName evidence="3">Succinyl-CoA:3-ketoacid-coenzyme A transferase</fullName>
        <ecNumber evidence="3">2.8.3.5</ecNumber>
    </recommendedName>
</protein>
<dbReference type="AlphaFoldDB" id="A0A316U989"/>
<evidence type="ECO:0000313" key="7">
    <source>
        <dbReference type="Proteomes" id="UP000245942"/>
    </source>
</evidence>
<dbReference type="NCBIfam" id="TIGR02428">
    <property type="entry name" value="pcaJ_scoB_fam"/>
    <property type="match status" value="1"/>
</dbReference>
<dbReference type="NCBIfam" id="TIGR02429">
    <property type="entry name" value="pcaI_scoA_fam"/>
    <property type="match status" value="1"/>
</dbReference>
<comment type="similarity">
    <text evidence="1 3">Belongs to the 3-oxoacid CoA-transferase family.</text>
</comment>
<dbReference type="PANTHER" id="PTHR13707:SF60">
    <property type="entry name" value="ACETATE COA-TRANSFERASE SUBUNIT ALPHA"/>
    <property type="match status" value="1"/>
</dbReference>
<sequence length="529" mass="56489">MFRSVIRRSVNVGPSTSRRVPLQPLSVRLLATQAGGGAEVGVDSKVTTPAEAVKAIKSGSTVLSSGFGLCGTPDTLIKAISENSSITGLTCVSNNAGSGDKGLGKLLGTRQVSRMISSFIGSNKTFENQYLTGQVSLQLTPQGTMVERVRAGAFGIPAFYTPTGFGTSVQTGEIITKYKEGTEKPEAEEWAKPRETREYNGKGYILEEAIYGDVAIVHAWKADKMGNCQFRYAASNFGPTFGKNAKLTIVEAENIVEVGELDPNFIHLPSIFVDKIVQADQPKQIEVKTLRQEKKESSSASEEDPSKKQARERRENIVKRAAKELNNGDYVNLGVGMPSLVPNFLPEGVKVVLHSENGILGMGPYPTEAELDADLVNAGKETVTLMPGAATFESSESFGMIRGGHVDVTMLGALQCGANGDLANYVIPGKLMKGMGGAMDLVSSPEHTKVVVLTDHVDKNGRSKIVQNTKLPLTGARCVSRIITDIAVFDVDRTSAEGGLTLVELLNGSTVEEVKQKTDATFEIASGVQ</sequence>
<gene>
    <name evidence="6" type="ORF">BCV69DRAFT_268178</name>
</gene>
<dbReference type="OrthoDB" id="1933379at2759"/>
<dbReference type="PROSITE" id="PS01274">
    <property type="entry name" value="COA_TRANSF_2"/>
    <property type="match status" value="1"/>
</dbReference>
<dbReference type="PANTHER" id="PTHR13707">
    <property type="entry name" value="KETOACID-COENZYME A TRANSFERASE"/>
    <property type="match status" value="1"/>
</dbReference>
<dbReference type="Pfam" id="PF01144">
    <property type="entry name" value="CoA_trans"/>
    <property type="match status" value="2"/>
</dbReference>
<keyword evidence="2 3" id="KW-0808">Transferase</keyword>
<evidence type="ECO:0000256" key="3">
    <source>
        <dbReference type="PIRNR" id="PIRNR000858"/>
    </source>
</evidence>
<dbReference type="EC" id="2.8.3.5" evidence="3"/>
<dbReference type="GO" id="GO:0008260">
    <property type="term" value="F:succinyl-CoA:3-oxo-acid CoA-transferase activity"/>
    <property type="evidence" value="ECO:0007669"/>
    <property type="project" value="UniProtKB-EC"/>
</dbReference>
<dbReference type="InterPro" id="IPR004164">
    <property type="entry name" value="CoA_transf_AS"/>
</dbReference>
<dbReference type="GO" id="GO:0046952">
    <property type="term" value="P:ketone body catabolic process"/>
    <property type="evidence" value="ECO:0007669"/>
    <property type="project" value="InterPro"/>
</dbReference>
<name>A0A316U989_9BASI</name>
<dbReference type="Gene3D" id="3.40.1080.10">
    <property type="entry name" value="Glutaconate Coenzyme A-transferase"/>
    <property type="match status" value="2"/>
</dbReference>